<feature type="compositionally biased region" description="Basic and acidic residues" evidence="1">
    <location>
        <begin position="1140"/>
        <end position="1156"/>
    </location>
</feature>
<dbReference type="InterPro" id="IPR015125">
    <property type="entry name" value="53-BP1_Tudor"/>
</dbReference>
<feature type="compositionally biased region" description="Basic and acidic residues" evidence="1">
    <location>
        <begin position="760"/>
        <end position="772"/>
    </location>
</feature>
<feature type="region of interest" description="Disordered" evidence="1">
    <location>
        <begin position="1520"/>
        <end position="1630"/>
    </location>
</feature>
<dbReference type="PANTHER" id="PTHR15321">
    <property type="entry name" value="TUMOR SUPPRESSOR P53-BINDING PROTEIN 1"/>
    <property type="match status" value="1"/>
</dbReference>
<feature type="compositionally biased region" description="Low complexity" evidence="1">
    <location>
        <begin position="645"/>
        <end position="657"/>
    </location>
</feature>
<feature type="compositionally biased region" description="Basic and acidic residues" evidence="1">
    <location>
        <begin position="856"/>
        <end position="871"/>
    </location>
</feature>
<feature type="compositionally biased region" description="Polar residues" evidence="1">
    <location>
        <begin position="604"/>
        <end position="613"/>
    </location>
</feature>
<feature type="compositionally biased region" description="Polar residues" evidence="1">
    <location>
        <begin position="231"/>
        <end position="240"/>
    </location>
</feature>
<dbReference type="GeneID" id="102808031"/>
<dbReference type="CDD" id="cd20383">
    <property type="entry name" value="Tudor_53BP1"/>
    <property type="match status" value="1"/>
</dbReference>
<feature type="region of interest" description="Disordered" evidence="1">
    <location>
        <begin position="1374"/>
        <end position="1412"/>
    </location>
</feature>
<evidence type="ECO:0000259" key="2">
    <source>
        <dbReference type="SMART" id="SM00333"/>
    </source>
</evidence>
<feature type="compositionally biased region" description="Basic and acidic residues" evidence="1">
    <location>
        <begin position="379"/>
        <end position="389"/>
    </location>
</feature>
<feature type="compositionally biased region" description="Low complexity" evidence="1">
    <location>
        <begin position="716"/>
        <end position="729"/>
    </location>
</feature>
<evidence type="ECO:0000256" key="1">
    <source>
        <dbReference type="SAM" id="MobiDB-lite"/>
    </source>
</evidence>
<feature type="compositionally biased region" description="Basic and acidic residues" evidence="1">
    <location>
        <begin position="985"/>
        <end position="1012"/>
    </location>
</feature>
<feature type="compositionally biased region" description="Basic and acidic residues" evidence="1">
    <location>
        <begin position="1803"/>
        <end position="1817"/>
    </location>
</feature>
<evidence type="ECO:0000313" key="3">
    <source>
        <dbReference type="Proteomes" id="UP000694865"/>
    </source>
</evidence>
<feature type="compositionally biased region" description="Polar residues" evidence="1">
    <location>
        <begin position="151"/>
        <end position="172"/>
    </location>
</feature>
<dbReference type="SMART" id="SM00333">
    <property type="entry name" value="TUDOR"/>
    <property type="match status" value="1"/>
</dbReference>
<dbReference type="Gene3D" id="2.30.30.30">
    <property type="match status" value="1"/>
</dbReference>
<dbReference type="PANTHER" id="PTHR15321:SF3">
    <property type="entry name" value="TP53-BINDING PROTEIN 1"/>
    <property type="match status" value="1"/>
</dbReference>
<keyword evidence="3" id="KW-1185">Reference proteome</keyword>
<feature type="compositionally biased region" description="Basic and acidic residues" evidence="1">
    <location>
        <begin position="95"/>
        <end position="106"/>
    </location>
</feature>
<name>A0ABM0LV86_SACKO</name>
<feature type="region of interest" description="Disordered" evidence="1">
    <location>
        <begin position="824"/>
        <end position="1034"/>
    </location>
</feature>
<gene>
    <name evidence="4" type="primary">LOC102808031</name>
</gene>
<feature type="region of interest" description="Disordered" evidence="1">
    <location>
        <begin position="346"/>
        <end position="561"/>
    </location>
</feature>
<feature type="compositionally biased region" description="Basic and acidic residues" evidence="1">
    <location>
        <begin position="529"/>
        <end position="546"/>
    </location>
</feature>
<evidence type="ECO:0000313" key="4">
    <source>
        <dbReference type="RefSeq" id="XP_006811677.1"/>
    </source>
</evidence>
<feature type="region of interest" description="Disordered" evidence="1">
    <location>
        <begin position="604"/>
        <end position="772"/>
    </location>
</feature>
<feature type="compositionally biased region" description="Basic and acidic residues" evidence="1">
    <location>
        <begin position="483"/>
        <end position="492"/>
    </location>
</feature>
<feature type="compositionally biased region" description="Polar residues" evidence="1">
    <location>
        <begin position="437"/>
        <end position="468"/>
    </location>
</feature>
<feature type="compositionally biased region" description="Basic residues" evidence="1">
    <location>
        <begin position="972"/>
        <end position="981"/>
    </location>
</feature>
<dbReference type="Proteomes" id="UP000694865">
    <property type="component" value="Unplaced"/>
</dbReference>
<feature type="compositionally biased region" description="Basic and acidic residues" evidence="1">
    <location>
        <begin position="1226"/>
        <end position="1243"/>
    </location>
</feature>
<reference evidence="4" key="1">
    <citation type="submission" date="2025-08" db="UniProtKB">
        <authorList>
            <consortium name="RefSeq"/>
        </authorList>
    </citation>
    <scope>IDENTIFICATION</scope>
    <source>
        <tissue evidence="4">Testes</tissue>
    </source>
</reference>
<dbReference type="InterPro" id="IPR047252">
    <property type="entry name" value="TP53BP1-like"/>
</dbReference>
<feature type="region of interest" description="Disordered" evidence="1">
    <location>
        <begin position="1437"/>
        <end position="1462"/>
    </location>
</feature>
<feature type="compositionally biased region" description="Basic and acidic residues" evidence="1">
    <location>
        <begin position="1022"/>
        <end position="1034"/>
    </location>
</feature>
<feature type="region of interest" description="Disordered" evidence="1">
    <location>
        <begin position="1785"/>
        <end position="1899"/>
    </location>
</feature>
<dbReference type="Pfam" id="PF09038">
    <property type="entry name" value="53-BP1_Tudor"/>
    <property type="match status" value="1"/>
</dbReference>
<dbReference type="InterPro" id="IPR002999">
    <property type="entry name" value="Tudor"/>
</dbReference>
<dbReference type="Gene3D" id="2.30.30.140">
    <property type="match status" value="1"/>
</dbReference>
<feature type="compositionally biased region" description="Low complexity" evidence="1">
    <location>
        <begin position="1437"/>
        <end position="1458"/>
    </location>
</feature>
<dbReference type="InterPro" id="IPR036420">
    <property type="entry name" value="BRCT_dom_sf"/>
</dbReference>
<feature type="compositionally biased region" description="Polar residues" evidence="1">
    <location>
        <begin position="1852"/>
        <end position="1871"/>
    </location>
</feature>
<proteinExistence type="predicted"/>
<feature type="compositionally biased region" description="Polar residues" evidence="1">
    <location>
        <begin position="511"/>
        <end position="526"/>
    </location>
</feature>
<protein>
    <submittedName>
        <fullName evidence="4">Tumor suppressor p53-binding protein 1-like</fullName>
    </submittedName>
</protein>
<dbReference type="SUPFAM" id="SSF63748">
    <property type="entry name" value="Tudor/PWWP/MBT"/>
    <property type="match status" value="1"/>
</dbReference>
<dbReference type="RefSeq" id="XP_006811677.1">
    <property type="nucleotide sequence ID" value="XM_006811614.1"/>
</dbReference>
<dbReference type="Gene3D" id="3.40.50.10190">
    <property type="entry name" value="BRCT domain"/>
    <property type="match status" value="1"/>
</dbReference>
<feature type="compositionally biased region" description="Basic and acidic residues" evidence="1">
    <location>
        <begin position="1203"/>
        <end position="1213"/>
    </location>
</feature>
<feature type="compositionally biased region" description="Polar residues" evidence="1">
    <location>
        <begin position="1554"/>
        <end position="1567"/>
    </location>
</feature>
<organism evidence="3 4">
    <name type="scientific">Saccoglossus kowalevskii</name>
    <name type="common">Acorn worm</name>
    <dbReference type="NCBI Taxonomy" id="10224"/>
    <lineage>
        <taxon>Eukaryota</taxon>
        <taxon>Metazoa</taxon>
        <taxon>Hemichordata</taxon>
        <taxon>Enteropneusta</taxon>
        <taxon>Harrimaniidae</taxon>
        <taxon>Saccoglossus</taxon>
    </lineage>
</organism>
<feature type="region of interest" description="Disordered" evidence="1">
    <location>
        <begin position="61"/>
        <end position="285"/>
    </location>
</feature>
<feature type="compositionally biased region" description="Basic and acidic residues" evidence="1">
    <location>
        <begin position="1578"/>
        <end position="1591"/>
    </location>
</feature>
<feature type="domain" description="Tudor" evidence="2">
    <location>
        <begin position="1637"/>
        <end position="1694"/>
    </location>
</feature>
<feature type="compositionally biased region" description="Low complexity" evidence="1">
    <location>
        <begin position="680"/>
        <end position="691"/>
    </location>
</feature>
<feature type="compositionally biased region" description="Low complexity" evidence="1">
    <location>
        <begin position="119"/>
        <end position="132"/>
    </location>
</feature>
<feature type="compositionally biased region" description="Polar residues" evidence="1">
    <location>
        <begin position="75"/>
        <end position="90"/>
    </location>
</feature>
<feature type="compositionally biased region" description="Low complexity" evidence="1">
    <location>
        <begin position="241"/>
        <end position="267"/>
    </location>
</feature>
<feature type="compositionally biased region" description="Low complexity" evidence="1">
    <location>
        <begin position="1190"/>
        <end position="1202"/>
    </location>
</feature>
<accession>A0ABM0LV86</accession>
<feature type="compositionally biased region" description="Basic and acidic residues" evidence="1">
    <location>
        <begin position="946"/>
        <end position="967"/>
    </location>
</feature>
<feature type="compositionally biased region" description="Basic and acidic residues" evidence="1">
    <location>
        <begin position="911"/>
        <end position="924"/>
    </location>
</feature>
<feature type="compositionally biased region" description="Low complexity" evidence="1">
    <location>
        <begin position="414"/>
        <end position="436"/>
    </location>
</feature>
<dbReference type="InterPro" id="IPR014722">
    <property type="entry name" value="Rib_uL2_dom2"/>
</dbReference>
<sequence length="1991" mass="217976">MDVDDNDLSELSEVQPCFMVMDSQPDESQVHDYHSNHSYYRKSLNALTALSVRPQSPVLGLITATKMTEDDELQQNEGQANEENPQQQVIFQGDGHNEGSDGDENHSSSSSVPKLMRPSSQASSSSRRIQISDGENSSQLSIPPHDGSGPVSDTRTLSNKTSPTKTCTSDMDSASDIAVIRSPSKKSHKKSEKETEFPVKPLSVSVADSIAVNEKTQDIVSPPTLRREASSLDNTSTDTVSSTLYPGSTISSSSTTLNSFNTTSSGSLDHEHRRPLTSTQLEGTQKEAEVILLSSVEEEDACPSQQDMFIASPDYDEQDFSHHRISTPSVTISSLHLSGRRTFVPETSTSEEIPPSPEAFDPNPILIADSPTEGQTESGKSDNEMHDVIDADQEQVDLQIPKWQQVLNEEQEVSSSHSNSGTTSSGTSSSISAGNSLESRVSSSLQAQVQSMPYITTDESGRSRSASLGRQKDITTSSSKSSSENEHTHHPSPEFASVNKPMKIRNEMEKSSAQNERTQCQSSSVQCLDKTDSQLRKPKEVPRLEEPELSEDLFHPTPQKYTKTFDPVVNAHTRTVVSESSEAPSLGLYLSSSHGYSERYSMHSNLETRTSSHQKTKTDAVMYDEDEESEGWCLRYTQSQADTESQSQGWSKSQGQGRSERIAEDNESCEIVEHCVPQFSSSSKTSRIIDSLSRDSPSQSLLAEPVPMEIADEGTSSFQMMEESEQSVVVDDERKSTTPNQSVTKDTPAVSPVEQSSLHGDGRENENSERTETPAVVEACHDLDEPVSSSVATVTTKNKRELQSMVQQGSEHSVGFRFNLPSEGLLRPVSSATPPSVKLRARKPRHSTPLALSRLSKQEETTEEKKEEPVAAKESTVTVKEAILDDVPSLTVGVAGPSQDENTDTPVFHLQKPESAEHSVEKDQTQSSGESIFTKIKESKIPGPKECQDYEKRRHSDESDDPFDFKSSKNGKLNKKRRKVSSKSSNEKDIKMLHERESFIQPENRGRDSSDADEKDEEESDNLMKKSKEENELKETLESLDLFESQEVGRSKRRKVVKLIDSQDSDVHHDVVAMPTQDSPRLSLRSIKSQEVQQIESAVHSKKIQNAEKQTTQEMQDGGSLRKEGSSCDYNMEVLTEPVAEEKTILEKDSHPKSRDPYIFSDSQSNKVPTPKKKVREKTAAGADGDHNGNHNGHNDNNNGNNGKDKKDDRASDKPGQSSQQPAKSRGNDHPSDKEPENDDNHIKTSLTHRKVTRRTVITTVVTVKRIITEETIDEHGKVISGNVCEEMDDPIIEQHSSERTSPNGMGLRATSIHDAEIEKTLLLAKSGMESNVQTTLSTTGSTCMSSSLSTTASKISTSGEMADVSSLSKTGSSLSLQKTSSSSSIPGVSLSLSSISRGDSSTGKILSSSSLEKSPTLSKGALSLEKTLCIDRSLSSGASSYTSSTSSSTRSSPRKTSLVVSPSGLKASMSVMSPVASSTQKENGAIFNKPVRTYSMKKQNSNASSEQEALKDDVVTMETEHTDEKNATSVPEVAQGSGGKPKKKGRAGGKIVTTPQIGKQTNVNKSTARRRLSATPREAHTSSSDGEKVTKTVGQRKKSLGEVVMGLSRKDSASTSMASEALPHSTERTQTEDCLPDLVAGVRVFTRWPDGYYYPGIVVKKDDKNGRFIVKFDDGDTRPVSEKNIFIKEWLDKHQSVMAMSSDEEYFEPGIVVGYYKDKDTDEEGYVVEKDEGHTKRYPRKKVILTADQAHSYIANKLSTPSKTSASVSLDNLVIGKRSRSGSYIPTRRRIRKTNRTTNIKTPEKVQESVKRKLDDVTDDAEKDTPKKRGKPPKTKIPVVAGEATIPSVAAPQSPSVTSLRRSPRKTNMPSPARVSPLKSVTQIQELPGPSKAEPTRALRFSSPARMSQTTKVMDTISASKNLFSAYAFLLTCGEKKKFVKPITSPGESTDESVADEEPDIPFEKEAIKKLIKDGGGKVLNSFDEAVTCR</sequence>
<feature type="region of interest" description="Disordered" evidence="1">
    <location>
        <begin position="1096"/>
        <end position="1248"/>
    </location>
</feature>